<feature type="non-terminal residue" evidence="1">
    <location>
        <position position="1"/>
    </location>
</feature>
<name>A0AAE1EBV3_9GAST</name>
<dbReference type="AlphaFoldDB" id="A0AAE1EBV3"/>
<gene>
    <name evidence="1" type="ORF">RRG08_011474</name>
</gene>
<dbReference type="EMBL" id="JAWDGP010000470">
    <property type="protein sequence ID" value="KAK3800263.1"/>
    <property type="molecule type" value="Genomic_DNA"/>
</dbReference>
<protein>
    <submittedName>
        <fullName evidence="1">Uncharacterized protein</fullName>
    </submittedName>
</protein>
<dbReference type="Proteomes" id="UP001283361">
    <property type="component" value="Unassembled WGS sequence"/>
</dbReference>
<sequence length="139" mass="15309">VVSTFGPASNSAGARDPANGRWRILVDAFHMLWKNPPLSAVGFLPQTFDSHSSRQTLRRLRIKFFLPLVFILLTRFLDRPRLSTLSSVLWTRSSSGPGSTLFSVDSTGWEGEIRTSASVTALEETISTAVDVDAIDEEV</sequence>
<proteinExistence type="predicted"/>
<keyword evidence="2" id="KW-1185">Reference proteome</keyword>
<organism evidence="1 2">
    <name type="scientific">Elysia crispata</name>
    <name type="common">lettuce slug</name>
    <dbReference type="NCBI Taxonomy" id="231223"/>
    <lineage>
        <taxon>Eukaryota</taxon>
        <taxon>Metazoa</taxon>
        <taxon>Spiralia</taxon>
        <taxon>Lophotrochozoa</taxon>
        <taxon>Mollusca</taxon>
        <taxon>Gastropoda</taxon>
        <taxon>Heterobranchia</taxon>
        <taxon>Euthyneura</taxon>
        <taxon>Panpulmonata</taxon>
        <taxon>Sacoglossa</taxon>
        <taxon>Placobranchoidea</taxon>
        <taxon>Plakobranchidae</taxon>
        <taxon>Elysia</taxon>
    </lineage>
</organism>
<reference evidence="1" key="1">
    <citation type="journal article" date="2023" name="G3 (Bethesda)">
        <title>A reference genome for the long-term kleptoplast-retaining sea slug Elysia crispata morphotype clarki.</title>
        <authorList>
            <person name="Eastman K.E."/>
            <person name="Pendleton A.L."/>
            <person name="Shaikh M.A."/>
            <person name="Suttiyut T."/>
            <person name="Ogas R."/>
            <person name="Tomko P."/>
            <person name="Gavelis G."/>
            <person name="Widhalm J.R."/>
            <person name="Wisecaver J.H."/>
        </authorList>
    </citation>
    <scope>NUCLEOTIDE SEQUENCE</scope>
    <source>
        <strain evidence="1">ECLA1</strain>
    </source>
</reference>
<comment type="caution">
    <text evidence="1">The sequence shown here is derived from an EMBL/GenBank/DDBJ whole genome shotgun (WGS) entry which is preliminary data.</text>
</comment>
<accession>A0AAE1EBV3</accession>
<evidence type="ECO:0000313" key="1">
    <source>
        <dbReference type="EMBL" id="KAK3800263.1"/>
    </source>
</evidence>
<evidence type="ECO:0000313" key="2">
    <source>
        <dbReference type="Proteomes" id="UP001283361"/>
    </source>
</evidence>